<gene>
    <name evidence="1" type="ORF">GJ689_23170</name>
</gene>
<proteinExistence type="predicted"/>
<dbReference type="AlphaFoldDB" id="A0A9X4XRB8"/>
<dbReference type="InterPro" id="IPR012036">
    <property type="entry name" value="Phage_Mu_Gp28"/>
</dbReference>
<organism evidence="1 2">
    <name type="scientific">Rhodoplanes serenus</name>
    <dbReference type="NCBI Taxonomy" id="200615"/>
    <lineage>
        <taxon>Bacteria</taxon>
        <taxon>Pseudomonadati</taxon>
        <taxon>Pseudomonadota</taxon>
        <taxon>Alphaproteobacteria</taxon>
        <taxon>Hyphomicrobiales</taxon>
        <taxon>Nitrobacteraceae</taxon>
        <taxon>Rhodoplanes</taxon>
    </lineage>
</organism>
<evidence type="ECO:0000313" key="1">
    <source>
        <dbReference type="EMBL" id="MTW19104.1"/>
    </source>
</evidence>
<sequence length="547" mass="60103">MTDTLVTAEDWARHRHEMLSGLPPALVGESLPAVLLPYQRALLAATARTQLVVVDKSRRIGATWGIGADAVLTAGAAKSAGGMDVLYLGYNLDMAREFVDCCAMWARAFSPACSAVQEFLFRETDERGADRAIQAFRISFASGFEIVALSSRPRSLRGRQGYVILDEFAFHDDADELLKAAIALLIWGGKVLVISTHNGIDNPFNTLIQEIRETRRPGEVVRCTFDEALEQGLYQRICLVGGKPWAPEAEAKFRADIRGFYGSGAAEELDCIPAQGSGVYLTGALIEACMTAEAPVLRLTCPRGFELRADHERASYVDDWLEEHVEPVLRSLDARLRHAYGFDFGRSGDLSVLAPMAERRDLVRAVPFLVELRNVPFREQERVLFHIADRLPRFGAGKHDARGNGQAIAEFARQRYGPLAIEAVMLSQPWYLAAMPPLKARFEDRTISLPRDADVKADLRQIQMVRGIPKVPDDARTTGADGGQRHGDVAVALALANAAMDAGVIEYGYRAVVAAPRALGEAAADSWMYADADDRPSVRPRDVRGRL</sequence>
<evidence type="ECO:0008006" key="3">
    <source>
        <dbReference type="Google" id="ProtNLM"/>
    </source>
</evidence>
<dbReference type="InterPro" id="IPR027417">
    <property type="entry name" value="P-loop_NTPase"/>
</dbReference>
<dbReference type="Proteomes" id="UP000438991">
    <property type="component" value="Unassembled WGS sequence"/>
</dbReference>
<name>A0A9X4XRB8_9BRAD</name>
<evidence type="ECO:0000313" key="2">
    <source>
        <dbReference type="Proteomes" id="UP000438991"/>
    </source>
</evidence>
<dbReference type="EMBL" id="WNKV01000024">
    <property type="protein sequence ID" value="MTW19104.1"/>
    <property type="molecule type" value="Genomic_DNA"/>
</dbReference>
<comment type="caution">
    <text evidence="1">The sequence shown here is derived from an EMBL/GenBank/DDBJ whole genome shotgun (WGS) entry which is preliminary data.</text>
</comment>
<accession>A0A9X4XRB8</accession>
<dbReference type="Gene3D" id="3.30.420.240">
    <property type="match status" value="1"/>
</dbReference>
<protein>
    <recommendedName>
        <fullName evidence="3">Mu-like prophage FluMu protein gp28</fullName>
    </recommendedName>
</protein>
<dbReference type="Gene3D" id="3.40.50.300">
    <property type="entry name" value="P-loop containing nucleotide triphosphate hydrolases"/>
    <property type="match status" value="1"/>
</dbReference>
<dbReference type="PIRSF" id="PIRSF007056">
    <property type="entry name" value="UCP007056"/>
    <property type="match status" value="1"/>
</dbReference>
<reference evidence="1 2" key="1">
    <citation type="submission" date="2019-11" db="EMBL/GenBank/DDBJ databases">
        <title>Whole-genome sequence of Rhodoplanes serenus DSM 18633, type strain.</title>
        <authorList>
            <person name="Kyndt J.A."/>
            <person name="Meyer T.E."/>
        </authorList>
    </citation>
    <scope>NUCLEOTIDE SEQUENCE [LARGE SCALE GENOMIC DNA]</scope>
    <source>
        <strain evidence="1 2">DSM 18633</strain>
    </source>
</reference>
<dbReference type="RefSeq" id="WP_155481399.1">
    <property type="nucleotide sequence ID" value="NZ_WNKV01000024.1"/>
</dbReference>